<dbReference type="InParanoid" id="A0A3Q3FS30"/>
<accession>A0A3Q3FS30</accession>
<evidence type="ECO:0000256" key="1">
    <source>
        <dbReference type="SAM" id="Phobius"/>
    </source>
</evidence>
<dbReference type="GeneTree" id="ENSGT00940000180190"/>
<dbReference type="STRING" id="56723.ENSLBEP00000022697"/>
<feature type="transmembrane region" description="Helical" evidence="1">
    <location>
        <begin position="91"/>
        <end position="112"/>
    </location>
</feature>
<protein>
    <submittedName>
        <fullName evidence="2">Uncharacterized protein</fullName>
    </submittedName>
</protein>
<organism evidence="2 3">
    <name type="scientific">Labrus bergylta</name>
    <name type="common">ballan wrasse</name>
    <dbReference type="NCBI Taxonomy" id="56723"/>
    <lineage>
        <taxon>Eukaryota</taxon>
        <taxon>Metazoa</taxon>
        <taxon>Chordata</taxon>
        <taxon>Craniata</taxon>
        <taxon>Vertebrata</taxon>
        <taxon>Euteleostomi</taxon>
        <taxon>Actinopterygii</taxon>
        <taxon>Neopterygii</taxon>
        <taxon>Teleostei</taxon>
        <taxon>Neoteleostei</taxon>
        <taxon>Acanthomorphata</taxon>
        <taxon>Eupercaria</taxon>
        <taxon>Labriformes</taxon>
        <taxon>Labridae</taxon>
        <taxon>Labrus</taxon>
    </lineage>
</organism>
<evidence type="ECO:0000313" key="2">
    <source>
        <dbReference type="Ensembl" id="ENSLBEP00000022697.1"/>
    </source>
</evidence>
<evidence type="ECO:0000313" key="3">
    <source>
        <dbReference type="Proteomes" id="UP000261660"/>
    </source>
</evidence>
<dbReference type="AlphaFoldDB" id="A0A3Q3FS30"/>
<proteinExistence type="predicted"/>
<name>A0A3Q3FS30_9LABR</name>
<dbReference type="Proteomes" id="UP000261660">
    <property type="component" value="Unplaced"/>
</dbReference>
<reference evidence="2" key="1">
    <citation type="submission" date="2025-08" db="UniProtKB">
        <authorList>
            <consortium name="Ensembl"/>
        </authorList>
    </citation>
    <scope>IDENTIFICATION</scope>
</reference>
<keyword evidence="1" id="KW-0812">Transmembrane</keyword>
<keyword evidence="3" id="KW-1185">Reference proteome</keyword>
<keyword evidence="1" id="KW-0472">Membrane</keyword>
<keyword evidence="1" id="KW-1133">Transmembrane helix</keyword>
<reference evidence="2" key="2">
    <citation type="submission" date="2025-09" db="UniProtKB">
        <authorList>
            <consortium name="Ensembl"/>
        </authorList>
    </citation>
    <scope>IDENTIFICATION</scope>
</reference>
<sequence>APLSYPDPRRNVKTLRISPGRCRSTVASTKKREEKEQQMDGCTVVEAAPADLINQTKNSTNTHLKKIHVDFDNTQEAYKSKGNIELLRSLLVFKLCTIDVLVAILTSHYGIFHLEIGGMKLDKCVITELLIMEKAVTK</sequence>
<dbReference type="Ensembl" id="ENSLBET00000023883.1">
    <property type="protein sequence ID" value="ENSLBEP00000022697.1"/>
    <property type="gene ID" value="ENSLBEG00000017401.1"/>
</dbReference>